<accession>A0A3P2EKP8</accession>
<evidence type="ECO:0000313" key="1">
    <source>
        <dbReference type="EMBL" id="RRE43631.1"/>
    </source>
</evidence>
<sequence>MTPVIEGGDVKEPLRDRVLGRVTAEDVLKPGTADILVPRNTLLHEHWCDLLEANSVDSVKVRSVVSCDTDFGVCAHCYGRDRRVPPHQQR</sequence>
<organism evidence="1 2">
    <name type="scientific">Klebsiella pneumoniae</name>
    <dbReference type="NCBI Taxonomy" id="573"/>
    <lineage>
        <taxon>Bacteria</taxon>
        <taxon>Pseudomonadati</taxon>
        <taxon>Pseudomonadota</taxon>
        <taxon>Gammaproteobacteria</taxon>
        <taxon>Enterobacterales</taxon>
        <taxon>Enterobacteriaceae</taxon>
        <taxon>Klebsiella/Raoultella group</taxon>
        <taxon>Klebsiella</taxon>
        <taxon>Klebsiella pneumoniae complex</taxon>
    </lineage>
</organism>
<proteinExistence type="predicted"/>
<comment type="caution">
    <text evidence="1">The sequence shown here is derived from an EMBL/GenBank/DDBJ whole genome shotgun (WGS) entry which is preliminary data.</text>
</comment>
<evidence type="ECO:0008006" key="3">
    <source>
        <dbReference type="Google" id="ProtNLM"/>
    </source>
</evidence>
<dbReference type="AlphaFoldDB" id="A0A3P2EKP8"/>
<dbReference type="EMBL" id="RCZY01000002">
    <property type="protein sequence ID" value="RRE43631.1"/>
    <property type="molecule type" value="Genomic_DNA"/>
</dbReference>
<gene>
    <name evidence="1" type="ORF">EAO28_14050</name>
</gene>
<evidence type="ECO:0000313" key="2">
    <source>
        <dbReference type="Proteomes" id="UP000272440"/>
    </source>
</evidence>
<reference evidence="1 2" key="1">
    <citation type="journal article" date="2019" name="Antimicrob. Agents Chemother.">
        <title>Applying Rapid Whole Genome Sequencing to Predict Phenotypic Antimicrobial Susceptibility Testing Results Among Carbapenem-Resistant Klebsiella pneumoniae Clinical Isolates.</title>
        <authorList>
            <person name="Tamma P.D."/>
            <person name="Fan Y."/>
            <person name="Bergman Y."/>
            <person name="Pertea G."/>
            <person name="Kazmi A."/>
            <person name="Lewis S."/>
            <person name="Carroll K.C."/>
            <person name="Schatz M.C."/>
            <person name="Timp W."/>
            <person name="Simner P.J."/>
        </authorList>
    </citation>
    <scope>NUCLEOTIDE SEQUENCE [LARGE SCALE GENOMIC DNA]</scope>
    <source>
        <strain evidence="1 2">KLPN_33</strain>
    </source>
</reference>
<name>A0A3P2EKP8_KLEPN</name>
<dbReference type="Proteomes" id="UP000272440">
    <property type="component" value="Unassembled WGS sequence"/>
</dbReference>
<dbReference type="SUPFAM" id="SSF64484">
    <property type="entry name" value="beta and beta-prime subunits of DNA dependent RNA-polymerase"/>
    <property type="match status" value="1"/>
</dbReference>
<protein>
    <recommendedName>
        <fullName evidence="3">DNA-directed RNA polymerase</fullName>
    </recommendedName>
</protein>